<dbReference type="Gene3D" id="3.90.220.20">
    <property type="entry name" value="DNA methylase specificity domains"/>
    <property type="match status" value="2"/>
</dbReference>
<comment type="similarity">
    <text evidence="1">Belongs to the type-I restriction system S methylase family.</text>
</comment>
<sequence length="582" mass="66768">MKIESFFVNFELLTDAPNAVAKLREIILQLAVRGKLVSQKPNDEPALSSLNRAKIENEFFQQTEIFARDELDSFCPNNRSLATIPHRWEWVSLVEVVDKGKNSIKRGPFGSSIRKEFFVPDGYKVYEQKNAIYDDFQLGYYFINEKKFQELKDFELKPNDIIISCSGTIGRIAVAPESIRQGIINQALLKITLNTKLLSNNYFKILFPAFFMNTSVLTELKGTAIKNIVGVQALKQLLFPLPPIAEQKRIVEKCDRLLSICDEIEKRQQQRQESILRMNESAIAQLLSSQNPDEFRQHWQRIRNNFDLFYSVPETIPKLRQAILQLAVQGKLVRQEFDESALRYLIERITEERLALCPNEKDKQRILSEFGKIIEESAQGKTEEFEIPAICICDFITKGTTPSNSELLPEGEIPYLKVYNIVDNKIDFFYKPTYISRTVHTTKLKRSLVCPGDVLMNIVGPPLGKIAIVPDDFPEWNINQALAVFRPVDSVYNRFMYYALSSYATLEKVLNETKGTAGQDNLSLEQCRSLRIPLYTIETQKRIVEKCDRLMSLCDTLEAKLKQGRDSSEKLMEVAAKQVLTA</sequence>
<dbReference type="PANTHER" id="PTHR43140">
    <property type="entry name" value="TYPE-1 RESTRICTION ENZYME ECOKI SPECIFICITY PROTEIN"/>
    <property type="match status" value="1"/>
</dbReference>
<dbReference type="Pfam" id="PF01420">
    <property type="entry name" value="Methylase_S"/>
    <property type="match status" value="2"/>
</dbReference>
<comment type="subunit">
    <text evidence="4">The methyltransferase is composed of M and S polypeptides.</text>
</comment>
<dbReference type="InterPro" id="IPR044946">
    <property type="entry name" value="Restrct_endonuc_typeI_TRD_sf"/>
</dbReference>
<comment type="caution">
    <text evidence="6">The sequence shown here is derived from an EMBL/GenBank/DDBJ whole genome shotgun (WGS) entry which is preliminary data.</text>
</comment>
<evidence type="ECO:0000256" key="4">
    <source>
        <dbReference type="ARBA" id="ARBA00038652"/>
    </source>
</evidence>
<dbReference type="PANTHER" id="PTHR43140:SF1">
    <property type="entry name" value="TYPE I RESTRICTION ENZYME ECOKI SPECIFICITY SUBUNIT"/>
    <property type="match status" value="1"/>
</dbReference>
<dbReference type="InterPro" id="IPR051212">
    <property type="entry name" value="Type-I_RE_S_subunit"/>
</dbReference>
<dbReference type="GO" id="GO:0004519">
    <property type="term" value="F:endonuclease activity"/>
    <property type="evidence" value="ECO:0007669"/>
    <property type="project" value="UniProtKB-KW"/>
</dbReference>
<keyword evidence="6" id="KW-0540">Nuclease</keyword>
<feature type="domain" description="Type I restriction modification DNA specificity" evidence="5">
    <location>
        <begin position="393"/>
        <end position="563"/>
    </location>
</feature>
<dbReference type="CDD" id="cd17246">
    <property type="entry name" value="RMtype1_S_SonII-TRD2-CR2_like"/>
    <property type="match status" value="1"/>
</dbReference>
<keyword evidence="7" id="KW-1185">Reference proteome</keyword>
<reference evidence="6 7" key="1">
    <citation type="journal article" date="2020" name="ISME J.">
        <title>Comparative genomics reveals insights into cyanobacterial evolution and habitat adaptation.</title>
        <authorList>
            <person name="Chen M.Y."/>
            <person name="Teng W.K."/>
            <person name="Zhao L."/>
            <person name="Hu C.X."/>
            <person name="Zhou Y.K."/>
            <person name="Han B.P."/>
            <person name="Song L.R."/>
            <person name="Shu W.S."/>
        </authorList>
    </citation>
    <scope>NUCLEOTIDE SEQUENCE [LARGE SCALE GENOMIC DNA]</scope>
    <source>
        <strain evidence="6 7">FACHB-248</strain>
    </source>
</reference>
<dbReference type="Proteomes" id="UP000660380">
    <property type="component" value="Unassembled WGS sequence"/>
</dbReference>
<feature type="domain" description="Type I restriction modification DNA specificity" evidence="5">
    <location>
        <begin position="116"/>
        <end position="270"/>
    </location>
</feature>
<keyword evidence="3" id="KW-0238">DNA-binding</keyword>
<evidence type="ECO:0000256" key="3">
    <source>
        <dbReference type="ARBA" id="ARBA00023125"/>
    </source>
</evidence>
<proteinExistence type="inferred from homology"/>
<dbReference type="InterPro" id="IPR000055">
    <property type="entry name" value="Restrct_endonuc_typeI_TRD"/>
</dbReference>
<evidence type="ECO:0000259" key="5">
    <source>
        <dbReference type="Pfam" id="PF01420"/>
    </source>
</evidence>
<dbReference type="EMBL" id="JACJTA010000025">
    <property type="protein sequence ID" value="MBD2605599.1"/>
    <property type="molecule type" value="Genomic_DNA"/>
</dbReference>
<evidence type="ECO:0000256" key="2">
    <source>
        <dbReference type="ARBA" id="ARBA00022747"/>
    </source>
</evidence>
<name>A0ABR8GQ98_9CYAN</name>
<keyword evidence="6" id="KW-0378">Hydrolase</keyword>
<evidence type="ECO:0000313" key="6">
    <source>
        <dbReference type="EMBL" id="MBD2605599.1"/>
    </source>
</evidence>
<keyword evidence="2" id="KW-0680">Restriction system</keyword>
<evidence type="ECO:0000313" key="7">
    <source>
        <dbReference type="Proteomes" id="UP000660380"/>
    </source>
</evidence>
<keyword evidence="6" id="KW-0255">Endonuclease</keyword>
<organism evidence="6 7">
    <name type="scientific">Scytonema hofmannii FACHB-248</name>
    <dbReference type="NCBI Taxonomy" id="1842502"/>
    <lineage>
        <taxon>Bacteria</taxon>
        <taxon>Bacillati</taxon>
        <taxon>Cyanobacteriota</taxon>
        <taxon>Cyanophyceae</taxon>
        <taxon>Nostocales</taxon>
        <taxon>Scytonemataceae</taxon>
        <taxon>Scytonema</taxon>
    </lineage>
</organism>
<dbReference type="SUPFAM" id="SSF116734">
    <property type="entry name" value="DNA methylase specificity domain"/>
    <property type="match status" value="2"/>
</dbReference>
<accession>A0ABR8GQ98</accession>
<evidence type="ECO:0000256" key="1">
    <source>
        <dbReference type="ARBA" id="ARBA00010923"/>
    </source>
</evidence>
<gene>
    <name evidence="6" type="ORF">H6G81_13935</name>
</gene>
<protein>
    <submittedName>
        <fullName evidence="6">Restriction endonuclease subunit S</fullName>
    </submittedName>
</protein>